<dbReference type="RefSeq" id="WP_136361481.1">
    <property type="nucleotide sequence ID" value="NZ_VRYN01000001.1"/>
</dbReference>
<dbReference type="EMBL" id="CP038631">
    <property type="protein sequence ID" value="QCC45281.1"/>
    <property type="molecule type" value="Genomic_DNA"/>
</dbReference>
<dbReference type="GO" id="GO:0006355">
    <property type="term" value="P:regulation of DNA-templated transcription"/>
    <property type="evidence" value="ECO:0007669"/>
    <property type="project" value="InterPro"/>
</dbReference>
<evidence type="ECO:0000313" key="5">
    <source>
        <dbReference type="Proteomes" id="UP000296216"/>
    </source>
</evidence>
<reference evidence="3" key="3">
    <citation type="journal article" name="MicrobiologyOpen">
        <title>Whole-genome comparison between the type strain of Halobacterium salinarum (DSM 3754(T)) and the laboratory strains R1 and NRC-1.</title>
        <authorList>
            <person name="Pfeiffer F."/>
            <person name="Losensky G."/>
            <person name="Marchfelder A."/>
            <person name="Habermann B."/>
            <person name="Dyall-Smith M."/>
        </authorList>
    </citation>
    <scope>NUCLEOTIDE SEQUENCE</scope>
    <source>
        <strain evidence="3">91-R6</strain>
    </source>
</reference>
<protein>
    <submittedName>
        <fullName evidence="4">BirA family transcriptional regulator, biotin operon repressor / biotin-[acetyl-CoA-carboxylase] ligase</fullName>
    </submittedName>
    <submittedName>
        <fullName evidence="3">HTH domain protein / biotin--[acetyl-CoA-carboxylase] ligase</fullName>
        <ecNumber evidence="3">6.3.4.15</ecNumber>
    </submittedName>
</protein>
<evidence type="ECO:0000256" key="1">
    <source>
        <dbReference type="ARBA" id="ARBA00022598"/>
    </source>
</evidence>
<dbReference type="AlphaFoldDB" id="A0A4D6GUS3"/>
<feature type="domain" description="BPL/LPL catalytic" evidence="2">
    <location>
        <begin position="62"/>
        <end position="252"/>
    </location>
</feature>
<reference evidence="4 6" key="2">
    <citation type="submission" date="2019-07" db="EMBL/GenBank/DDBJ databases">
        <title>Genomic Encyclopedia of Archaeal and Bacterial Type Strains, Phase II (KMG-II): from individual species to whole genera.</title>
        <authorList>
            <person name="Goeker M."/>
        </authorList>
    </citation>
    <scope>NUCLEOTIDE SEQUENCE [LARGE SCALE GENOMIC DNA]</scope>
    <source>
        <strain evidence="4 6">DSM 3754</strain>
    </source>
</reference>
<dbReference type="GO" id="GO:0005737">
    <property type="term" value="C:cytoplasm"/>
    <property type="evidence" value="ECO:0007669"/>
    <property type="project" value="TreeGrafter"/>
</dbReference>
<dbReference type="EMBL" id="VRYN01000001">
    <property type="protein sequence ID" value="TYO81550.1"/>
    <property type="molecule type" value="Genomic_DNA"/>
</dbReference>
<dbReference type="InterPro" id="IPR013196">
    <property type="entry name" value="HTH_11"/>
</dbReference>
<reference evidence="3 5" key="1">
    <citation type="journal article" date="2019" name="Microbiol. Resour. Announc.">
        <title>The Genome Sequence of the Halobacterium salinarum Type Strain Is Closely Related to That of Laboratory Strains NRC-1 and R1.</title>
        <authorList>
            <person name="Pfeiffer F."/>
            <person name="Marchfelder A."/>
            <person name="Habermann B."/>
            <person name="Dyall-Smith M.L."/>
        </authorList>
    </citation>
    <scope>NUCLEOTIDE SEQUENCE [LARGE SCALE GENOMIC DNA]</scope>
    <source>
        <strain evidence="3">91-R6</strain>
        <strain evidence="5">ATCC 33171 / DSM 3754 / JCM 8978 / NBRC 102687 / NCIMB 764 / 91-R6</strain>
    </source>
</reference>
<dbReference type="CDD" id="cd16442">
    <property type="entry name" value="BPL"/>
    <property type="match status" value="1"/>
</dbReference>
<dbReference type="Gene3D" id="1.10.10.10">
    <property type="entry name" value="Winged helix-like DNA-binding domain superfamily/Winged helix DNA-binding domain"/>
    <property type="match status" value="1"/>
</dbReference>
<accession>A0A4D6GUS3</accession>
<dbReference type="GO" id="GO:0004077">
    <property type="term" value="F:biotin--[biotin carboxyl-carrier protein] ligase activity"/>
    <property type="evidence" value="ECO:0007669"/>
    <property type="project" value="UniProtKB-EC"/>
</dbReference>
<proteinExistence type="inferred from homology"/>
<dbReference type="SUPFAM" id="SSF55681">
    <property type="entry name" value="Class II aaRS and biotin synthetases"/>
    <property type="match status" value="1"/>
</dbReference>
<dbReference type="CDD" id="cd00090">
    <property type="entry name" value="HTH_ARSR"/>
    <property type="match status" value="1"/>
</dbReference>
<dbReference type="InterPro" id="IPR004408">
    <property type="entry name" value="Biotin_CoA_COase_ligase"/>
</dbReference>
<dbReference type="InterPro" id="IPR003142">
    <property type="entry name" value="BPL_C"/>
</dbReference>
<dbReference type="EC" id="6.3.4.15" evidence="3"/>
<gene>
    <name evidence="3" type="primary">birA1</name>
    <name evidence="4" type="ORF">APQ99_00054</name>
    <name evidence="3" type="ORF">HBSAL_08155</name>
</gene>
<dbReference type="InterPro" id="IPR030855">
    <property type="entry name" value="Bifunct_BirA"/>
</dbReference>
<dbReference type="Pfam" id="PF08279">
    <property type="entry name" value="HTH_11"/>
    <property type="match status" value="1"/>
</dbReference>
<evidence type="ECO:0000313" key="4">
    <source>
        <dbReference type="EMBL" id="TYO81550.1"/>
    </source>
</evidence>
<evidence type="ECO:0000259" key="2">
    <source>
        <dbReference type="PROSITE" id="PS51733"/>
    </source>
</evidence>
<dbReference type="Gene3D" id="3.30.930.10">
    <property type="entry name" value="Bira Bifunctional Protein, Domain 2"/>
    <property type="match status" value="1"/>
</dbReference>
<sequence>MSDTRRAVLDALADGPTPGPALADELGVSRAAVWKHVDALRDAGFTIDSGHDGYTLAGVPDYGGLAVSVDLDAPFTIEHHDSLPSTNDRARERAADGARDTVVLATRQTSGRGRRDRSWESPAGGVWASLVLGPDLPPARVPLLTFAAAVAVTDAAREAGVDAAIKWPNDVVVPGEPAARGNRKLAGILTEMEGEASRVSWVVVGLGVNVNVDPAALAPGATSVRALAGETDRRVFVQRVLERFDALRGRPEAALAAWRERAATLGEHVRITQDDDNTITGRAVDVTAHGALVVATGGESTTVVHAGDCQHVRPA</sequence>
<dbReference type="PANTHER" id="PTHR12835">
    <property type="entry name" value="BIOTIN PROTEIN LIGASE"/>
    <property type="match status" value="1"/>
</dbReference>
<dbReference type="PROSITE" id="PS51733">
    <property type="entry name" value="BPL_LPL_CATALYTIC"/>
    <property type="match status" value="1"/>
</dbReference>
<dbReference type="InterPro" id="IPR045864">
    <property type="entry name" value="aa-tRNA-synth_II/BPL/LPL"/>
</dbReference>
<dbReference type="PANTHER" id="PTHR12835:SF5">
    <property type="entry name" value="BIOTIN--PROTEIN LIGASE"/>
    <property type="match status" value="1"/>
</dbReference>
<keyword evidence="1 3" id="KW-0436">Ligase</keyword>
<dbReference type="Gene3D" id="2.30.30.100">
    <property type="match status" value="1"/>
</dbReference>
<dbReference type="InterPro" id="IPR036390">
    <property type="entry name" value="WH_DNA-bd_sf"/>
</dbReference>
<dbReference type="Pfam" id="PF02237">
    <property type="entry name" value="BPL_C"/>
    <property type="match status" value="1"/>
</dbReference>
<dbReference type="GeneID" id="39855470"/>
<dbReference type="Proteomes" id="UP000323075">
    <property type="component" value="Unassembled WGS sequence"/>
</dbReference>
<evidence type="ECO:0000313" key="6">
    <source>
        <dbReference type="Proteomes" id="UP000323075"/>
    </source>
</evidence>
<dbReference type="HAMAP" id="MF_00978">
    <property type="entry name" value="Bifunct_BirA"/>
    <property type="match status" value="1"/>
</dbReference>
<dbReference type="Pfam" id="PF03099">
    <property type="entry name" value="BPL_LplA_LipB"/>
    <property type="match status" value="1"/>
</dbReference>
<dbReference type="SUPFAM" id="SSF46785">
    <property type="entry name" value="Winged helix' DNA-binding domain"/>
    <property type="match status" value="1"/>
</dbReference>
<dbReference type="NCBIfam" id="TIGR00121">
    <property type="entry name" value="birA_ligase"/>
    <property type="match status" value="1"/>
</dbReference>
<dbReference type="InterPro" id="IPR004143">
    <property type="entry name" value="BPL_LPL_catalytic"/>
</dbReference>
<name>A0A4D6GUS3_HALS9</name>
<organism evidence="3 5">
    <name type="scientific">Halobacterium salinarum (strain ATCC 33171 / DSM 3754 / JCM 8978 / NBRC 102687 / NCIMB 764 / 91-R6)</name>
    <dbReference type="NCBI Taxonomy" id="2597657"/>
    <lineage>
        <taxon>Archaea</taxon>
        <taxon>Methanobacteriati</taxon>
        <taxon>Methanobacteriota</taxon>
        <taxon>Stenosarchaea group</taxon>
        <taxon>Halobacteria</taxon>
        <taxon>Halobacteriales</taxon>
        <taxon>Halobacteriaceae</taxon>
        <taxon>Halobacterium</taxon>
    </lineage>
</organism>
<evidence type="ECO:0000313" key="3">
    <source>
        <dbReference type="EMBL" id="QCC45281.1"/>
    </source>
</evidence>
<dbReference type="Proteomes" id="UP000296216">
    <property type="component" value="Chromosome"/>
</dbReference>
<dbReference type="InterPro" id="IPR036388">
    <property type="entry name" value="WH-like_DNA-bd_sf"/>
</dbReference>
<dbReference type="InterPro" id="IPR011991">
    <property type="entry name" value="ArsR-like_HTH"/>
</dbReference>